<evidence type="ECO:0000256" key="1">
    <source>
        <dbReference type="SAM" id="Coils"/>
    </source>
</evidence>
<feature type="compositionally biased region" description="Polar residues" evidence="2">
    <location>
        <begin position="366"/>
        <end position="378"/>
    </location>
</feature>
<sequence length="1155" mass="127955">MSFPNNHTYKVANGISTISRIDRRAAARKTYACAAGTPYTTDDQILEVVTEVDAERLRETMPHLMGLTWDDELWVRTIIAEKVAFRMRGRFGELEHPIKKELWYTLQRGIYDQDLLEHGATVPRAVRHATASTSLLWSLVREGESKVERLEREVKEAKADVLRMSAEGLQMKETLAAFQQGTNEALEAMVANHQELIAGLKVRDNNIKGALARRDEKTEELENVVAVLTAQVESLQDKTCNCKEGPKLVGQGTADVPFELEYADEVVLPSPNPSSYATPPIENAVPVLTPGPASTLAASDKENCGCCVLQPIHQLVKIEDEVMEVDRAEDAPRVAELSQMVTSLVKIGDESSAIGSTVPTDRLSRRSSFATSVDSQSRIPPRGPTRETEGHLPTTSTVLSSSHPVMEMWDQVFSSSVTSGRLIGPLEGISSYRLELVVQLSAKDGDAMFGEVLARRGQHFDLRDGRQPGVPARLINVAGVDNADFFSIKATNLPYVHSPSVDGVSFFNTSHIDSRYARSFTSQDVRWIKFCNARGSNLRSASRFNLGGADANQVVDWNGKCHPRLSTAHNDSDHSDSRRSNKTLPKLPFCALVLITLPFSEERTELPQEPQLSCTRTSPFELGFLSCYKREPSLSLSMVSTRARNKDARPAAPVMTEAAKIKAGIPTKKRTKAPTKNDQIRELQARLAAFEHPDETAALSKEPLFMRDSSPPVDDVDMLITAEPEAPTDTESDDYIVLGGKRIPSSSLNPRALKRNKEYHSFSEVRPTIRNKPSGLITNWPQVLRKTIPAARQQASPLSPMMSPTPSSMTQMLYTPSSLASSSSQQLCPSPITPDVDDLDLFSPAASIQNTVAPSPFHLGDQHQVHSFKGKYKDKNEKIRSPGVKHLPFGMQTNFCDVFIRHMIKMVCSDVSPWSNPSLPIYQHEFNQAYPQLQCHLSPGDAVVAPTSRDIGKFCNQIGVEGLTAVIEFLPTQYSKRLLDSKAQRAAYINTLLESEQHPIVWEYFRPGTIKVPSPSGEKYYDEKRRGLFQAIPVIRAFSAYYKSYGIRQPPDDTDRPIGALALTAAAVERGYRAHKSGDYVSTLKDFSTTNCLKSTTTYANKIKKHFTDDDWKGVFNALRRYERTRAHEAQVDTGISVDESAPFLPADPPSSPSN</sequence>
<evidence type="ECO:0000313" key="4">
    <source>
        <dbReference type="Proteomes" id="UP000736335"/>
    </source>
</evidence>
<feature type="region of interest" description="Disordered" evidence="2">
    <location>
        <begin position="355"/>
        <end position="398"/>
    </location>
</feature>
<feature type="compositionally biased region" description="Pro residues" evidence="2">
    <location>
        <begin position="1146"/>
        <end position="1155"/>
    </location>
</feature>
<keyword evidence="1" id="KW-0175">Coiled coil</keyword>
<reference evidence="3" key="2">
    <citation type="submission" date="2020-11" db="EMBL/GenBank/DDBJ databases">
        <authorList>
            <consortium name="DOE Joint Genome Institute"/>
            <person name="Kuo A."/>
            <person name="Miyauchi S."/>
            <person name="Kiss E."/>
            <person name="Drula E."/>
            <person name="Kohler A."/>
            <person name="Sanchez-Garcia M."/>
            <person name="Andreopoulos B."/>
            <person name="Barry K.W."/>
            <person name="Bonito G."/>
            <person name="Buee M."/>
            <person name="Carver A."/>
            <person name="Chen C."/>
            <person name="Cichocki N."/>
            <person name="Clum A."/>
            <person name="Culley D."/>
            <person name="Crous P.W."/>
            <person name="Fauchery L."/>
            <person name="Girlanda M."/>
            <person name="Hayes R."/>
            <person name="Keri Z."/>
            <person name="Labutti K."/>
            <person name="Lipzen A."/>
            <person name="Lombard V."/>
            <person name="Magnuson J."/>
            <person name="Maillard F."/>
            <person name="Morin E."/>
            <person name="Murat C."/>
            <person name="Nolan M."/>
            <person name="Ohm R."/>
            <person name="Pangilinan J."/>
            <person name="Pereira M."/>
            <person name="Perotto S."/>
            <person name="Peter M."/>
            <person name="Riley R."/>
            <person name="Sitrit Y."/>
            <person name="Stielow B."/>
            <person name="Szollosi G."/>
            <person name="Zifcakova L."/>
            <person name="Stursova M."/>
            <person name="Spatafora J.W."/>
            <person name="Tedersoo L."/>
            <person name="Vaario L.-M."/>
            <person name="Yamada A."/>
            <person name="Yan M."/>
            <person name="Wang P."/>
            <person name="Xu J."/>
            <person name="Bruns T."/>
            <person name="Baldrian P."/>
            <person name="Vilgalys R."/>
            <person name="Henrissat B."/>
            <person name="Grigoriev I.V."/>
            <person name="Hibbett D."/>
            <person name="Nagy L.G."/>
            <person name="Martin F.M."/>
        </authorList>
    </citation>
    <scope>NUCLEOTIDE SEQUENCE</scope>
    <source>
        <strain evidence="3">UH-Tt-Lm1</strain>
    </source>
</reference>
<keyword evidence="4" id="KW-1185">Reference proteome</keyword>
<gene>
    <name evidence="3" type="ORF">BJ322DRAFT_1022051</name>
</gene>
<dbReference type="OrthoDB" id="3070163at2759"/>
<dbReference type="AlphaFoldDB" id="A0A9P6HBT9"/>
<comment type="caution">
    <text evidence="3">The sequence shown here is derived from an EMBL/GenBank/DDBJ whole genome shotgun (WGS) entry which is preliminary data.</text>
</comment>
<organism evidence="3 4">
    <name type="scientific">Thelephora terrestris</name>
    <dbReference type="NCBI Taxonomy" id="56493"/>
    <lineage>
        <taxon>Eukaryota</taxon>
        <taxon>Fungi</taxon>
        <taxon>Dikarya</taxon>
        <taxon>Basidiomycota</taxon>
        <taxon>Agaricomycotina</taxon>
        <taxon>Agaricomycetes</taxon>
        <taxon>Thelephorales</taxon>
        <taxon>Thelephoraceae</taxon>
        <taxon>Thelephora</taxon>
    </lineage>
</organism>
<name>A0A9P6HBT9_9AGAM</name>
<accession>A0A9P6HBT9</accession>
<reference evidence="3" key="1">
    <citation type="journal article" date="2020" name="Nat. Commun.">
        <title>Large-scale genome sequencing of mycorrhizal fungi provides insights into the early evolution of symbiotic traits.</title>
        <authorList>
            <person name="Miyauchi S."/>
            <person name="Kiss E."/>
            <person name="Kuo A."/>
            <person name="Drula E."/>
            <person name="Kohler A."/>
            <person name="Sanchez-Garcia M."/>
            <person name="Morin E."/>
            <person name="Andreopoulos B."/>
            <person name="Barry K.W."/>
            <person name="Bonito G."/>
            <person name="Buee M."/>
            <person name="Carver A."/>
            <person name="Chen C."/>
            <person name="Cichocki N."/>
            <person name="Clum A."/>
            <person name="Culley D."/>
            <person name="Crous P.W."/>
            <person name="Fauchery L."/>
            <person name="Girlanda M."/>
            <person name="Hayes R.D."/>
            <person name="Keri Z."/>
            <person name="LaButti K."/>
            <person name="Lipzen A."/>
            <person name="Lombard V."/>
            <person name="Magnuson J."/>
            <person name="Maillard F."/>
            <person name="Murat C."/>
            <person name="Nolan M."/>
            <person name="Ohm R.A."/>
            <person name="Pangilinan J."/>
            <person name="Pereira M.F."/>
            <person name="Perotto S."/>
            <person name="Peter M."/>
            <person name="Pfister S."/>
            <person name="Riley R."/>
            <person name="Sitrit Y."/>
            <person name="Stielow J.B."/>
            <person name="Szollosi G."/>
            <person name="Zifcakova L."/>
            <person name="Stursova M."/>
            <person name="Spatafora J.W."/>
            <person name="Tedersoo L."/>
            <person name="Vaario L.M."/>
            <person name="Yamada A."/>
            <person name="Yan M."/>
            <person name="Wang P."/>
            <person name="Xu J."/>
            <person name="Bruns T."/>
            <person name="Baldrian P."/>
            <person name="Vilgalys R."/>
            <person name="Dunand C."/>
            <person name="Henrissat B."/>
            <person name="Grigoriev I.V."/>
            <person name="Hibbett D."/>
            <person name="Nagy L.G."/>
            <person name="Martin F.M."/>
        </authorList>
    </citation>
    <scope>NUCLEOTIDE SEQUENCE</scope>
    <source>
        <strain evidence="3">UH-Tt-Lm1</strain>
    </source>
</reference>
<protein>
    <submittedName>
        <fullName evidence="3">Uncharacterized protein</fullName>
    </submittedName>
</protein>
<proteinExistence type="predicted"/>
<evidence type="ECO:0000313" key="3">
    <source>
        <dbReference type="EMBL" id="KAF9783367.1"/>
    </source>
</evidence>
<dbReference type="EMBL" id="WIUZ02000010">
    <property type="protein sequence ID" value="KAF9783367.1"/>
    <property type="molecule type" value="Genomic_DNA"/>
</dbReference>
<dbReference type="Proteomes" id="UP000736335">
    <property type="component" value="Unassembled WGS sequence"/>
</dbReference>
<evidence type="ECO:0000256" key="2">
    <source>
        <dbReference type="SAM" id="MobiDB-lite"/>
    </source>
</evidence>
<feature type="region of interest" description="Disordered" evidence="2">
    <location>
        <begin position="1129"/>
        <end position="1155"/>
    </location>
</feature>
<feature type="coiled-coil region" evidence="1">
    <location>
        <begin position="140"/>
        <end position="238"/>
    </location>
</feature>